<feature type="compositionally biased region" description="Low complexity" evidence="1">
    <location>
        <begin position="1127"/>
        <end position="1199"/>
    </location>
</feature>
<feature type="compositionally biased region" description="Low complexity" evidence="1">
    <location>
        <begin position="186"/>
        <end position="198"/>
    </location>
</feature>
<feature type="compositionally biased region" description="Low complexity" evidence="1">
    <location>
        <begin position="825"/>
        <end position="841"/>
    </location>
</feature>
<organism evidence="3 4">
    <name type="scientific">Besnoitia besnoiti</name>
    <name type="common">Apicomplexan protozoan</name>
    <dbReference type="NCBI Taxonomy" id="94643"/>
    <lineage>
        <taxon>Eukaryota</taxon>
        <taxon>Sar</taxon>
        <taxon>Alveolata</taxon>
        <taxon>Apicomplexa</taxon>
        <taxon>Conoidasida</taxon>
        <taxon>Coccidia</taxon>
        <taxon>Eucoccidiorida</taxon>
        <taxon>Eimeriorina</taxon>
        <taxon>Sarcocystidae</taxon>
        <taxon>Besnoitia</taxon>
    </lineage>
</organism>
<feature type="compositionally biased region" description="Basic and acidic residues" evidence="1">
    <location>
        <begin position="905"/>
        <end position="919"/>
    </location>
</feature>
<name>A0A2A9MBY9_BESBE</name>
<dbReference type="RefSeq" id="XP_029217445.1">
    <property type="nucleotide sequence ID" value="XM_029366014.1"/>
</dbReference>
<comment type="caution">
    <text evidence="3">The sequence shown here is derived from an EMBL/GenBank/DDBJ whole genome shotgun (WGS) entry which is preliminary data.</text>
</comment>
<feature type="region of interest" description="Disordered" evidence="1">
    <location>
        <begin position="155"/>
        <end position="208"/>
    </location>
</feature>
<feature type="region of interest" description="Disordered" evidence="1">
    <location>
        <begin position="250"/>
        <end position="349"/>
    </location>
</feature>
<dbReference type="EMBL" id="NWUJ01000008">
    <property type="protein sequence ID" value="PFH33436.1"/>
    <property type="molecule type" value="Genomic_DNA"/>
</dbReference>
<feature type="region of interest" description="Disordered" evidence="1">
    <location>
        <begin position="424"/>
        <end position="460"/>
    </location>
</feature>
<proteinExistence type="predicted"/>
<sequence>MSSSQPARRVASAAQDTSLSCPCVSRGDSGLWKTDSLLTGAAVHSSAPFSQSTCSACCVQSYPESNQSDFLPAASLPLGSLPSQFVSASGGSPMHKVSSLSQAQRGASCSPSWGPWRSCRCLSVMRKLLQTVPLRHISFDLEKEECFFLTGKKQSSGRRRSRGGGSLKAEVAAGEKTGSSRRGEAPEAQPPAGEATAGHGHPDNPHAGNFESRGLWRLPYLIPFDCLAFTPLCARPVCTCASDAAGATARNRGDESHSASSFASPPTPSSSRVCPSGSPSPSPPHTAPGSREDALPPAPASSSDAGRALQAQSSSSVARSSSASLQGACTSSSDASPASGAASSHGESAPRVCAACGLPDLRDWYPCYYPLNSECVGGRSLSRASARGDARGKDEDEATDNGALGAFVNDVFARGQLRARAGADALPGSGTAEHVQGWRSHVSRGEEDGGGSEPREEEDWKGKIMVTPSWAYAFENFPTVFACRERKKKDKSGAVAWRITLLIECLARPGSFTPRLRSTVQASSFASALRQVTKPRRGGHFLAAAAFAKRFFREQEGALSSPERETQAGEACAPSRCTKQAESPEDDARAHRAGDEAASCAEREKETRGAGTRDACAGGTGVKAGPPRTRREAEAAVLAAAKTAKKEVLLQNFLEWQCDDPSALFPVRLLVFALGPKAPEQDKRPGDAGGTAPAATGNPREPSRNSIGWAQPFRVWSSEPDGFLYSPPAKGRPPSPAAREVGARHPGARGSAQRSPTHGPRPSHAAENRASPATDTEETNHSGVTSGGEQAAVSGEELFVSQRKEREDPAATQEEASTGLGRGEASSAGPLSSPTAAALPADEAGTASCTAASFPCVDRAPGLADSVEGARSSSTPEASIPYAEPSSPSPLSSGAHIEESALSETGRRPDDASPSREGDPPWSSLSEGRPGHLDAVGCVSAAHSELNSATPDARASEGSSDGVDAPVRDPPEDTWGDSVRPAASPPSPPLSLSREEVKKEKPEEKGSNGGVLDVSTLFSAVEAAVAGQDLSWESLQAAVWREKAASQERPNERGSSVGMQNSSPVKTERRVKSDPVGDEQRGRGERENSSERSGVLSSGGQSEERGDAGRSCETVRSAPPREPSAVSASTPLSGASPPSASVSAPSSSFAAPSSPLRFHTSSSAAHACGSPSSSSSSFSSSSSPLRRSASSSSSSGPRADAAEAPSCPEEEGFAAYCRHARSETLLLLAPSLDEPDAALREWCEAPATKAQSRIFLVPPSSAAELAESSVSPPSFSRHGAAPWRNPAHGESASSSGPAPPASSDGRCPCCSEPQADEGGVFSGGWSYGGCPTCFRNWRCVVGTAKPQQSATAAAAPSAACPGRWYIGLRKPFEKRNLLQTFLRKFCGDFLPWNAARSCFLAPLSFLYELGKLGATYDFPIDDRLLHLLQRQLRLLASAAGASSAPQLDVGDAFGAEVLQTRNDWAQWLADELETIDVEAVGSEAWRHRLKGVLRRSPFWGFRRLFVAVPYALRPREAAKRPEAAAADSRLFTTTVTTTGSVCYLSASPDLETGGGRFEALVREAAEGLPALSRARREKAGDCAASAHCWGAAVKNRASRKISLTPGRSGKYFLIDRQDLGLLLSRLSSRMVSRKWIDQALAPGTQRDAQVLQTICGGARDSARAAQRRAGLSEEREEARHARRDRESRCEENAAQSAASVARGDAAASRGSSSHASSSLLRQSLFLADSDEEEKENRCDRKRSAHDRAKRREEKKRRRSRERAPAESDQDRDSPERTVALAHDDVRVMLFTAVGKTEESTKKLEDELEVLLSKVRPPRATWDADGRVSSNGPGTGGLRLVRRPGGAAEWSCVAFLVVPNLPPKLKKKDDRSSEKHRAPASDLWIDFYNPKLLCGLVGCAVLIERRVLDQVEKRQAWPSDGTPAKAELDKLVAKSEASIGAALGSSFLTADMRERNAEGGLFRDYRFYVSGDRDSKEHRLCRLLIELGNGTFETRLKVTDYVVFCDQSEKDIVHAVQKLQQRGEVKVQNTLGDRHTNPVTPKFIYDCILGWAVTCPSRERGHVPFSKSSGRA</sequence>
<feature type="compositionally biased region" description="Low complexity" evidence="1">
    <location>
        <begin position="300"/>
        <end position="349"/>
    </location>
</feature>
<feature type="compositionally biased region" description="Low complexity" evidence="1">
    <location>
        <begin position="258"/>
        <end position="277"/>
    </location>
</feature>
<feature type="compositionally biased region" description="Basic and acidic residues" evidence="1">
    <location>
        <begin position="1040"/>
        <end position="1052"/>
    </location>
</feature>
<feature type="compositionally biased region" description="Basic and acidic residues" evidence="1">
    <location>
        <begin position="586"/>
        <end position="608"/>
    </location>
</feature>
<dbReference type="PROSITE" id="PS50172">
    <property type="entry name" value="BRCT"/>
    <property type="match status" value="1"/>
</dbReference>
<reference evidence="3 4" key="1">
    <citation type="submission" date="2017-09" db="EMBL/GenBank/DDBJ databases">
        <title>Genome sequencing of Besnoitia besnoiti strain Bb-Ger1.</title>
        <authorList>
            <person name="Schares G."/>
            <person name="Venepally P."/>
            <person name="Lorenzi H.A."/>
        </authorList>
    </citation>
    <scope>NUCLEOTIDE SEQUENCE [LARGE SCALE GENOMIC DNA]</scope>
    <source>
        <strain evidence="3 4">Bb-Ger1</strain>
    </source>
</reference>
<dbReference type="InterPro" id="IPR001357">
    <property type="entry name" value="BRCT_dom"/>
</dbReference>
<feature type="domain" description="BRCT" evidence="2">
    <location>
        <begin position="1956"/>
        <end position="2047"/>
    </location>
</feature>
<feature type="region of interest" description="Disordered" evidence="1">
    <location>
        <begin position="677"/>
        <end position="1012"/>
    </location>
</feature>
<gene>
    <name evidence="3" type="ORF">BESB_076530</name>
</gene>
<feature type="compositionally biased region" description="Basic and acidic residues" evidence="1">
    <location>
        <begin position="1670"/>
        <end position="1691"/>
    </location>
</feature>
<evidence type="ECO:0000259" key="2">
    <source>
        <dbReference type="PROSITE" id="PS50172"/>
    </source>
</evidence>
<feature type="region of interest" description="Disordered" evidence="1">
    <location>
        <begin position="1040"/>
        <end position="1207"/>
    </location>
</feature>
<feature type="region of interest" description="Disordered" evidence="1">
    <location>
        <begin position="557"/>
        <end position="630"/>
    </location>
</feature>
<dbReference type="VEuPathDB" id="ToxoDB:BESB_076530"/>
<evidence type="ECO:0000256" key="1">
    <source>
        <dbReference type="SAM" id="MobiDB-lite"/>
    </source>
</evidence>
<evidence type="ECO:0000313" key="4">
    <source>
        <dbReference type="Proteomes" id="UP000224006"/>
    </source>
</evidence>
<protein>
    <recommendedName>
        <fullName evidence="2">BRCT domain-containing protein</fullName>
    </recommendedName>
</protein>
<keyword evidence="4" id="KW-1185">Reference proteome</keyword>
<dbReference type="OrthoDB" id="360402at2759"/>
<dbReference type="KEGG" id="bbes:BESB_076530"/>
<feature type="region of interest" description="Disordered" evidence="1">
    <location>
        <begin position="1730"/>
        <end position="1777"/>
    </location>
</feature>
<feature type="region of interest" description="Disordered" evidence="1">
    <location>
        <begin position="1665"/>
        <end position="1718"/>
    </location>
</feature>
<feature type="compositionally biased region" description="Basic and acidic residues" evidence="1">
    <location>
        <begin position="1066"/>
        <end position="1090"/>
    </location>
</feature>
<feature type="compositionally biased region" description="Polar residues" evidence="1">
    <location>
        <begin position="1053"/>
        <end position="1065"/>
    </location>
</feature>
<dbReference type="Proteomes" id="UP000224006">
    <property type="component" value="Chromosome VII"/>
</dbReference>
<evidence type="ECO:0000313" key="3">
    <source>
        <dbReference type="EMBL" id="PFH33436.1"/>
    </source>
</evidence>
<feature type="region of interest" description="Disordered" evidence="1">
    <location>
        <begin position="1268"/>
        <end position="1299"/>
    </location>
</feature>
<dbReference type="GeneID" id="40312579"/>
<accession>A0A2A9MBY9</accession>
<feature type="compositionally biased region" description="Basic and acidic residues" evidence="1">
    <location>
        <begin position="1761"/>
        <end position="1777"/>
    </location>
</feature>
<feature type="compositionally biased region" description="Basic and acidic residues" evidence="1">
    <location>
        <begin position="993"/>
        <end position="1006"/>
    </location>
</feature>
<feature type="compositionally biased region" description="Basic and acidic residues" evidence="1">
    <location>
        <begin position="557"/>
        <end position="567"/>
    </location>
</feature>
<feature type="compositionally biased region" description="Low complexity" evidence="1">
    <location>
        <begin position="1693"/>
        <end position="1718"/>
    </location>
</feature>